<dbReference type="InterPro" id="IPR050564">
    <property type="entry name" value="F420-G6PD/mer"/>
</dbReference>
<comment type="caution">
    <text evidence="3">The sequence shown here is derived from an EMBL/GenBank/DDBJ whole genome shotgun (WGS) entry which is preliminary data.</text>
</comment>
<evidence type="ECO:0000259" key="2">
    <source>
        <dbReference type="Pfam" id="PF00296"/>
    </source>
</evidence>
<evidence type="ECO:0000313" key="4">
    <source>
        <dbReference type="Proteomes" id="UP000741360"/>
    </source>
</evidence>
<reference evidence="3" key="1">
    <citation type="submission" date="2020-07" db="EMBL/GenBank/DDBJ databases">
        <title>Huge and variable diversity of episymbiotic CPR bacteria and DPANN archaea in groundwater ecosystems.</title>
        <authorList>
            <person name="He C.Y."/>
            <person name="Keren R."/>
            <person name="Whittaker M."/>
            <person name="Farag I.F."/>
            <person name="Doudna J."/>
            <person name="Cate J.H.D."/>
            <person name="Banfield J.F."/>
        </authorList>
    </citation>
    <scope>NUCLEOTIDE SEQUENCE</scope>
    <source>
        <strain evidence="3">NC_groundwater_717_Ag_S-0.2um_59_8</strain>
    </source>
</reference>
<protein>
    <submittedName>
        <fullName evidence="3">LLM class flavin-dependent oxidoreductase</fullName>
    </submittedName>
</protein>
<evidence type="ECO:0000256" key="1">
    <source>
        <dbReference type="ARBA" id="ARBA00023002"/>
    </source>
</evidence>
<dbReference type="PANTHER" id="PTHR43244:SF1">
    <property type="entry name" value="5,10-METHYLENETETRAHYDROMETHANOPTERIN REDUCTASE"/>
    <property type="match status" value="1"/>
</dbReference>
<dbReference type="EMBL" id="JACPSX010000045">
    <property type="protein sequence ID" value="MBI3013977.1"/>
    <property type="molecule type" value="Genomic_DNA"/>
</dbReference>
<dbReference type="SUPFAM" id="SSF51679">
    <property type="entry name" value="Bacterial luciferase-like"/>
    <property type="match status" value="1"/>
</dbReference>
<dbReference type="AlphaFoldDB" id="A0A932GMW1"/>
<name>A0A932GMW1_UNCTE</name>
<proteinExistence type="predicted"/>
<dbReference type="Gene3D" id="3.20.20.30">
    <property type="entry name" value="Luciferase-like domain"/>
    <property type="match status" value="1"/>
</dbReference>
<dbReference type="GO" id="GO:0016705">
    <property type="term" value="F:oxidoreductase activity, acting on paired donors, with incorporation or reduction of molecular oxygen"/>
    <property type="evidence" value="ECO:0007669"/>
    <property type="project" value="InterPro"/>
</dbReference>
<dbReference type="PANTHER" id="PTHR43244">
    <property type="match status" value="1"/>
</dbReference>
<dbReference type="InterPro" id="IPR011251">
    <property type="entry name" value="Luciferase-like_dom"/>
</dbReference>
<feature type="domain" description="Luciferase-like" evidence="2">
    <location>
        <begin position="7"/>
        <end position="262"/>
    </location>
</feature>
<evidence type="ECO:0000313" key="3">
    <source>
        <dbReference type="EMBL" id="MBI3013977.1"/>
    </source>
</evidence>
<organism evidence="3 4">
    <name type="scientific">Tectimicrobiota bacterium</name>
    <dbReference type="NCBI Taxonomy" id="2528274"/>
    <lineage>
        <taxon>Bacteria</taxon>
        <taxon>Pseudomonadati</taxon>
        <taxon>Nitrospinota/Tectimicrobiota group</taxon>
        <taxon>Candidatus Tectimicrobiota</taxon>
    </lineage>
</organism>
<keyword evidence="1" id="KW-0560">Oxidoreductase</keyword>
<accession>A0A932GMW1</accession>
<dbReference type="Proteomes" id="UP000741360">
    <property type="component" value="Unassembled WGS sequence"/>
</dbReference>
<gene>
    <name evidence="3" type="ORF">HYY65_02675</name>
</gene>
<dbReference type="InterPro" id="IPR036661">
    <property type="entry name" value="Luciferase-like_sf"/>
</dbReference>
<dbReference type="Pfam" id="PF00296">
    <property type="entry name" value="Bac_luciferase"/>
    <property type="match status" value="1"/>
</dbReference>
<sequence>MAGKKTDFGILLPTRGLLLASQDTQENPDPNLIFDMAKQIEAYGYQSIWVGDSLLARPRLDALVTLAAVGAVAPKPKLGTCVFLPAMRHPLLLAQTTATVDFLSNGRLILGIGIGSRVADYYFEWVALGIPPEKRTRRMVHVVEALKKLWTGEPVTTESEFFPFQDARILPTPIQKPGVPIWFATGHGRFIPAQYARLVRLGEGAMMNLDMPWEFKQHVENIEKECDKQGRDPATIHRCMYLSVTLGNDAQKATEEGEGFLTKYYLRNWWEGRWGPFGPPQVIIDRINAFQEAGAQSFVIRFCSYDQMAQLEWFTKEVWPHCQ</sequence>